<keyword evidence="3" id="KW-0479">Metal-binding</keyword>
<dbReference type="GO" id="GO:0005737">
    <property type="term" value="C:cytoplasm"/>
    <property type="evidence" value="ECO:0007669"/>
    <property type="project" value="UniProtKB-SubCell"/>
</dbReference>
<evidence type="ECO:0000259" key="6">
    <source>
        <dbReference type="PROSITE" id="PS50222"/>
    </source>
</evidence>
<keyword evidence="2" id="KW-0963">Cytoplasm</keyword>
<dbReference type="PROSITE" id="PS00018">
    <property type="entry name" value="EF_HAND_1"/>
    <property type="match status" value="1"/>
</dbReference>
<evidence type="ECO:0000256" key="5">
    <source>
        <dbReference type="ARBA" id="ARBA00022837"/>
    </source>
</evidence>
<organism evidence="7">
    <name type="scientific">Erythrolobus madagascarensis</name>
    <dbReference type="NCBI Taxonomy" id="708628"/>
    <lineage>
        <taxon>Eukaryota</taxon>
        <taxon>Rhodophyta</taxon>
        <taxon>Bangiophyceae</taxon>
        <taxon>Porphyridiales</taxon>
        <taxon>Porphyridiaceae</taxon>
        <taxon>Erythrolobus</taxon>
    </lineage>
</organism>
<name>A0A7S0T9S1_9RHOD</name>
<dbReference type="SMART" id="SM00054">
    <property type="entry name" value="EFh"/>
    <property type="match status" value="2"/>
</dbReference>
<dbReference type="InterPro" id="IPR018247">
    <property type="entry name" value="EF_Hand_1_Ca_BS"/>
</dbReference>
<dbReference type="EMBL" id="HBFE01002818">
    <property type="protein sequence ID" value="CAD8725789.1"/>
    <property type="molecule type" value="Transcribed_RNA"/>
</dbReference>
<dbReference type="AlphaFoldDB" id="A0A7S0T9S1"/>
<dbReference type="InterPro" id="IPR002048">
    <property type="entry name" value="EF_hand_dom"/>
</dbReference>
<evidence type="ECO:0000256" key="3">
    <source>
        <dbReference type="ARBA" id="ARBA00022723"/>
    </source>
</evidence>
<dbReference type="PROSITE" id="PS50222">
    <property type="entry name" value="EF_HAND_2"/>
    <property type="match status" value="2"/>
</dbReference>
<evidence type="ECO:0000313" key="7">
    <source>
        <dbReference type="EMBL" id="CAD8725789.1"/>
    </source>
</evidence>
<dbReference type="Pfam" id="PF13499">
    <property type="entry name" value="EF-hand_7"/>
    <property type="match status" value="2"/>
</dbReference>
<accession>A0A7S0T9S1</accession>
<evidence type="ECO:0000256" key="4">
    <source>
        <dbReference type="ARBA" id="ARBA00022737"/>
    </source>
</evidence>
<dbReference type="InterPro" id="IPR051426">
    <property type="entry name" value="Peflin/Sorcin_CaBP"/>
</dbReference>
<dbReference type="InterPro" id="IPR011992">
    <property type="entry name" value="EF-hand-dom_pair"/>
</dbReference>
<keyword evidence="5" id="KW-0106">Calcium</keyword>
<dbReference type="PANTHER" id="PTHR46212:SF3">
    <property type="entry name" value="GH27120P"/>
    <property type="match status" value="1"/>
</dbReference>
<evidence type="ECO:0000256" key="1">
    <source>
        <dbReference type="ARBA" id="ARBA00004496"/>
    </source>
</evidence>
<dbReference type="GO" id="GO:0048306">
    <property type="term" value="F:calcium-dependent protein binding"/>
    <property type="evidence" value="ECO:0007669"/>
    <property type="project" value="UniProtKB-ARBA"/>
</dbReference>
<feature type="domain" description="EF-hand" evidence="6">
    <location>
        <begin position="68"/>
        <end position="103"/>
    </location>
</feature>
<keyword evidence="4" id="KW-0677">Repeat</keyword>
<evidence type="ECO:0000256" key="2">
    <source>
        <dbReference type="ARBA" id="ARBA00022490"/>
    </source>
</evidence>
<comment type="subcellular location">
    <subcellularLocation>
        <location evidence="1">Cytoplasm</location>
    </subcellularLocation>
</comment>
<feature type="domain" description="EF-hand" evidence="6">
    <location>
        <begin position="2"/>
        <end position="37"/>
    </location>
</feature>
<dbReference type="GO" id="GO:0005509">
    <property type="term" value="F:calcium ion binding"/>
    <property type="evidence" value="ECO:0007669"/>
    <property type="project" value="InterPro"/>
</dbReference>
<proteinExistence type="predicted"/>
<dbReference type="Gene3D" id="1.10.238.10">
    <property type="entry name" value="EF-hand"/>
    <property type="match status" value="1"/>
</dbReference>
<sequence>MTSDQQLYSWFRMVDIDNSGEVDVSELQQALGQARMNFSLHACAMLIRMYDSKRSSTVNFNEFVGLHKFILSVQQSFARFDLDRNGGLDFGEVLQALQFNGFVLDMPAYQSAFAAFDPEKKGVLRMDDYIQLAAYLSASRSMFNAFDPQRTGAIHVNFSQFVYVTAHLR</sequence>
<dbReference type="SUPFAM" id="SSF47473">
    <property type="entry name" value="EF-hand"/>
    <property type="match status" value="1"/>
</dbReference>
<gene>
    <name evidence="7" type="ORF">EMAD1354_LOCUS1869</name>
</gene>
<dbReference type="PANTHER" id="PTHR46212">
    <property type="entry name" value="PEFLIN"/>
    <property type="match status" value="1"/>
</dbReference>
<reference evidence="7" key="1">
    <citation type="submission" date="2021-01" db="EMBL/GenBank/DDBJ databases">
        <authorList>
            <person name="Corre E."/>
            <person name="Pelletier E."/>
            <person name="Niang G."/>
            <person name="Scheremetjew M."/>
            <person name="Finn R."/>
            <person name="Kale V."/>
            <person name="Holt S."/>
            <person name="Cochrane G."/>
            <person name="Meng A."/>
            <person name="Brown T."/>
            <person name="Cohen L."/>
        </authorList>
    </citation>
    <scope>NUCLEOTIDE SEQUENCE</scope>
    <source>
        <strain evidence="7">CCMP3276</strain>
    </source>
</reference>
<protein>
    <recommendedName>
        <fullName evidence="6">EF-hand domain-containing protein</fullName>
    </recommendedName>
</protein>